<keyword evidence="1" id="KW-0812">Transmembrane</keyword>
<sequence length="82" mass="8291">MKKLLAMTAAGLLVFGSTASLAETRPGATEFAQPVSSVSDIGNQDEDDDGDGKKLWLFLLLGLAAIGGIIAAAGSSQGNSPR</sequence>
<evidence type="ECO:0000313" key="3">
    <source>
        <dbReference type="EMBL" id="MXP31096.1"/>
    </source>
</evidence>
<comment type="caution">
    <text evidence="4">The sequence shown here is derived from an EMBL/GenBank/DDBJ whole genome shotgun (WGS) entry which is preliminary data.</text>
</comment>
<dbReference type="Proteomes" id="UP000446786">
    <property type="component" value="Unassembled WGS sequence"/>
</dbReference>
<feature type="transmembrane region" description="Helical" evidence="1">
    <location>
        <begin position="55"/>
        <end position="74"/>
    </location>
</feature>
<dbReference type="RefSeq" id="WP_160778569.1">
    <property type="nucleotide sequence ID" value="NZ_BAAAZF010000001.1"/>
</dbReference>
<keyword evidence="1" id="KW-1133">Transmembrane helix</keyword>
<evidence type="ECO:0000313" key="5">
    <source>
        <dbReference type="Proteomes" id="UP000446786"/>
    </source>
</evidence>
<evidence type="ECO:0000313" key="4">
    <source>
        <dbReference type="EMBL" id="MXP33856.1"/>
    </source>
</evidence>
<keyword evidence="2" id="KW-0732">Signal</keyword>
<accession>A0A845AZC3</accession>
<feature type="signal peptide" evidence="2">
    <location>
        <begin position="1"/>
        <end position="22"/>
    </location>
</feature>
<evidence type="ECO:0008006" key="6">
    <source>
        <dbReference type="Google" id="ProtNLM"/>
    </source>
</evidence>
<proteinExistence type="predicted"/>
<feature type="chain" id="PRO_5044663644" description="Secreted protein" evidence="2">
    <location>
        <begin position="23"/>
        <end position="82"/>
    </location>
</feature>
<evidence type="ECO:0000256" key="1">
    <source>
        <dbReference type="SAM" id="Phobius"/>
    </source>
</evidence>
<organism evidence="4 5">
    <name type="scientific">Parerythrobacter jejuensis</name>
    <dbReference type="NCBI Taxonomy" id="795812"/>
    <lineage>
        <taxon>Bacteria</taxon>
        <taxon>Pseudomonadati</taxon>
        <taxon>Pseudomonadota</taxon>
        <taxon>Alphaproteobacteria</taxon>
        <taxon>Sphingomonadales</taxon>
        <taxon>Erythrobacteraceae</taxon>
        <taxon>Parerythrobacter</taxon>
    </lineage>
</organism>
<reference evidence="4 5" key="1">
    <citation type="submission" date="2019-12" db="EMBL/GenBank/DDBJ databases">
        <title>Genomic-based taxomic classification of the family Erythrobacteraceae.</title>
        <authorList>
            <person name="Xu L."/>
        </authorList>
    </citation>
    <scope>NUCLEOTIDE SEQUENCE [LARGE SCALE GENOMIC DNA]</scope>
    <source>
        <strain evidence="4 5">JCM 16677</strain>
    </source>
</reference>
<keyword evidence="1" id="KW-0472">Membrane</keyword>
<gene>
    <name evidence="3" type="ORF">GRI94_04570</name>
    <name evidence="4" type="ORF">GRI94_18660</name>
</gene>
<name>A0A845AZC3_9SPHN</name>
<keyword evidence="5" id="KW-1185">Reference proteome</keyword>
<dbReference type="AlphaFoldDB" id="A0A845AZC3"/>
<evidence type="ECO:0000256" key="2">
    <source>
        <dbReference type="SAM" id="SignalP"/>
    </source>
</evidence>
<protein>
    <recommendedName>
        <fullName evidence="6">Secreted protein</fullName>
    </recommendedName>
</protein>
<dbReference type="EMBL" id="WTYE01000001">
    <property type="protein sequence ID" value="MXP33856.1"/>
    <property type="molecule type" value="Genomic_DNA"/>
</dbReference>
<dbReference type="EMBL" id="WTYE01000001">
    <property type="protein sequence ID" value="MXP31096.1"/>
    <property type="molecule type" value="Genomic_DNA"/>
</dbReference>